<dbReference type="PANTHER" id="PTHR19848:SF8">
    <property type="entry name" value="F-BOX AND WD REPEAT DOMAIN CONTAINING 7"/>
    <property type="match status" value="1"/>
</dbReference>
<protein>
    <submittedName>
        <fullName evidence="11">Chromosome partition protein Smc</fullName>
    </submittedName>
</protein>
<evidence type="ECO:0000313" key="11">
    <source>
        <dbReference type="EMBL" id="QDV38035.1"/>
    </source>
</evidence>
<dbReference type="InterPro" id="IPR009056">
    <property type="entry name" value="Cyt_c-like_dom"/>
</dbReference>
<evidence type="ECO:0000256" key="9">
    <source>
        <dbReference type="SAM" id="SignalP"/>
    </source>
</evidence>
<dbReference type="InterPro" id="IPR015943">
    <property type="entry name" value="WD40/YVTN_repeat-like_dom_sf"/>
</dbReference>
<feature type="region of interest" description="Disordered" evidence="8">
    <location>
        <begin position="582"/>
        <end position="603"/>
    </location>
</feature>
<dbReference type="InterPro" id="IPR001680">
    <property type="entry name" value="WD40_rpt"/>
</dbReference>
<feature type="domain" description="Cytochrome c" evidence="10">
    <location>
        <begin position="34"/>
        <end position="123"/>
    </location>
</feature>
<reference evidence="11 12" key="1">
    <citation type="submission" date="2019-02" db="EMBL/GenBank/DDBJ databases">
        <title>Deep-cultivation of Planctomycetes and their phenomic and genomic characterization uncovers novel biology.</title>
        <authorList>
            <person name="Wiegand S."/>
            <person name="Jogler M."/>
            <person name="Boedeker C."/>
            <person name="Pinto D."/>
            <person name="Vollmers J."/>
            <person name="Rivas-Marin E."/>
            <person name="Kohn T."/>
            <person name="Peeters S.H."/>
            <person name="Heuer A."/>
            <person name="Rast P."/>
            <person name="Oberbeckmann S."/>
            <person name="Bunk B."/>
            <person name="Jeske O."/>
            <person name="Meyerdierks A."/>
            <person name="Storesund J.E."/>
            <person name="Kallscheuer N."/>
            <person name="Luecker S."/>
            <person name="Lage O.M."/>
            <person name="Pohl T."/>
            <person name="Merkel B.J."/>
            <person name="Hornburger P."/>
            <person name="Mueller R.-W."/>
            <person name="Bruemmer F."/>
            <person name="Labrenz M."/>
            <person name="Spormann A.M."/>
            <person name="Op den Camp H."/>
            <person name="Overmann J."/>
            <person name="Amann R."/>
            <person name="Jetten M.S.M."/>
            <person name="Mascher T."/>
            <person name="Medema M.H."/>
            <person name="Devos D.P."/>
            <person name="Kaster A.-K."/>
            <person name="Ovreas L."/>
            <person name="Rohde M."/>
            <person name="Galperin M.Y."/>
            <person name="Jogler C."/>
        </authorList>
    </citation>
    <scope>NUCLEOTIDE SEQUENCE [LARGE SCALE GENOMIC DNA]</scope>
    <source>
        <strain evidence="11 12">ElP</strain>
    </source>
</reference>
<name>A0A518HAZ6_9BACT</name>
<evidence type="ECO:0000256" key="4">
    <source>
        <dbReference type="ARBA" id="ARBA00022737"/>
    </source>
</evidence>
<dbReference type="RefSeq" id="WP_145276237.1">
    <property type="nucleotide sequence ID" value="NZ_CP036426.1"/>
</dbReference>
<dbReference type="Proteomes" id="UP000317835">
    <property type="component" value="Chromosome"/>
</dbReference>
<keyword evidence="12" id="KW-1185">Reference proteome</keyword>
<dbReference type="SUPFAM" id="SSF50998">
    <property type="entry name" value="Quinoprotein alcohol dehydrogenase-like"/>
    <property type="match status" value="1"/>
</dbReference>
<feature type="repeat" description="WD" evidence="6">
    <location>
        <begin position="297"/>
        <end position="338"/>
    </location>
</feature>
<dbReference type="CDD" id="cd00200">
    <property type="entry name" value="WD40"/>
    <property type="match status" value="1"/>
</dbReference>
<feature type="signal peptide" evidence="9">
    <location>
        <begin position="1"/>
        <end position="27"/>
    </location>
</feature>
<dbReference type="InterPro" id="IPR011429">
    <property type="entry name" value="Cyt_c_Planctomycete-type"/>
</dbReference>
<gene>
    <name evidence="11" type="primary">smc_7</name>
    <name evidence="11" type="ORF">ElP_59830</name>
</gene>
<evidence type="ECO:0000259" key="10">
    <source>
        <dbReference type="PROSITE" id="PS51007"/>
    </source>
</evidence>
<dbReference type="InterPro" id="IPR011047">
    <property type="entry name" value="Quinoprotein_ADH-like_sf"/>
</dbReference>
<evidence type="ECO:0000256" key="2">
    <source>
        <dbReference type="ARBA" id="ARBA00022617"/>
    </source>
</evidence>
<keyword evidence="4" id="KW-0677">Repeat</keyword>
<sequence precursor="true">MRALPPTATAALALLLPLGLPAAPARAAEDAKLNFTDNASKIFQARCNTCHNADKASGGLNLTTFASMMEGGGSGSAIEPGDPDNSWLFLLVSHQETPHMPPNAPRIPDEELETLRSWIEAGAPESAGSVVNVQKKPKMEFTLDPSAIGKPSGEPAMPQGLPTEPVLVNDRPGAILALAASPWAPLVAVGQHKQVLLYDTQHQYLRAVLPFPEGDVHVVKFTRDGDLLIAGGGRGGQSGRVIVWDVKTGARIIEAGQEYDLVLGADLSPDRSLVALGGPSKVLRVYSTADDSLVYEQKKHTDWVTSVSFSPDGVLLASGDRNGGTLVWEARTGREFYTLAGHGARVTDLDWRLDSNVLASASEDASVKTWDMFTGNQIKTWSAHGGGTTSARFAKDGRLVTSGRDRVARLWDQDGKELKAYGGFEDLALQAALGHDDATVVAGSFDGVVRLFKADDATPLGDLRANPLTVASRLEQLRPEAEAAQARADAATAELEPLSQAAASAAEALAAADTQFKVAEAAAAQAAAATTQAEAAATESTTAHQAALDAFRQAAEADAKALESLASASRAAADAASSTRSLAEQAAAAPGDPAARQSAEQAMADRSTATQAVVPALAAVIASADAIKAARSPLAEASAKRQAADAALAAAKAASQAAADAVAPLQVALDQATAAKAAADAALAAKAPAADALVAQAESYRIRLDALLAELDARQPEPAAAASINEE</sequence>
<feature type="repeat" description="WD" evidence="6">
    <location>
        <begin position="381"/>
        <end position="412"/>
    </location>
</feature>
<dbReference type="Pfam" id="PF07635">
    <property type="entry name" value="PSCyt1"/>
    <property type="match status" value="1"/>
</dbReference>
<dbReference type="GO" id="GO:0020037">
    <property type="term" value="F:heme binding"/>
    <property type="evidence" value="ECO:0007669"/>
    <property type="project" value="InterPro"/>
</dbReference>
<evidence type="ECO:0000256" key="6">
    <source>
        <dbReference type="PROSITE-ProRule" id="PRU00221"/>
    </source>
</evidence>
<keyword evidence="2 7" id="KW-0349">Heme</keyword>
<keyword evidence="5 7" id="KW-0408">Iron</keyword>
<proteinExistence type="predicted"/>
<accession>A0A518HAZ6</accession>
<dbReference type="GO" id="GO:0046872">
    <property type="term" value="F:metal ion binding"/>
    <property type="evidence" value="ECO:0007669"/>
    <property type="project" value="UniProtKB-KW"/>
</dbReference>
<dbReference type="SMART" id="SM00320">
    <property type="entry name" value="WD40"/>
    <property type="match status" value="6"/>
</dbReference>
<evidence type="ECO:0000256" key="1">
    <source>
        <dbReference type="ARBA" id="ARBA00022574"/>
    </source>
</evidence>
<dbReference type="PROSITE" id="PS50082">
    <property type="entry name" value="WD_REPEATS_2"/>
    <property type="match status" value="3"/>
</dbReference>
<feature type="chain" id="PRO_5021923508" evidence="9">
    <location>
        <begin position="28"/>
        <end position="727"/>
    </location>
</feature>
<dbReference type="OrthoDB" id="226265at2"/>
<evidence type="ECO:0000256" key="3">
    <source>
        <dbReference type="ARBA" id="ARBA00022723"/>
    </source>
</evidence>
<dbReference type="SUPFAM" id="SSF46626">
    <property type="entry name" value="Cytochrome c"/>
    <property type="match status" value="1"/>
</dbReference>
<dbReference type="InterPro" id="IPR019775">
    <property type="entry name" value="WD40_repeat_CS"/>
</dbReference>
<feature type="repeat" description="WD" evidence="6">
    <location>
        <begin position="339"/>
        <end position="380"/>
    </location>
</feature>
<dbReference type="Pfam" id="PF00400">
    <property type="entry name" value="WD40"/>
    <property type="match status" value="3"/>
</dbReference>
<dbReference type="GO" id="GO:0009055">
    <property type="term" value="F:electron transfer activity"/>
    <property type="evidence" value="ECO:0007669"/>
    <property type="project" value="InterPro"/>
</dbReference>
<evidence type="ECO:0000256" key="7">
    <source>
        <dbReference type="PROSITE-ProRule" id="PRU00433"/>
    </source>
</evidence>
<evidence type="ECO:0000256" key="8">
    <source>
        <dbReference type="SAM" id="MobiDB-lite"/>
    </source>
</evidence>
<dbReference type="AlphaFoldDB" id="A0A518HAZ6"/>
<dbReference type="InterPro" id="IPR036909">
    <property type="entry name" value="Cyt_c-like_dom_sf"/>
</dbReference>
<dbReference type="Gene3D" id="2.130.10.10">
    <property type="entry name" value="YVTN repeat-like/Quinoprotein amine dehydrogenase"/>
    <property type="match status" value="2"/>
</dbReference>
<keyword evidence="1 6" id="KW-0853">WD repeat</keyword>
<evidence type="ECO:0000313" key="12">
    <source>
        <dbReference type="Proteomes" id="UP000317835"/>
    </source>
</evidence>
<keyword evidence="9" id="KW-0732">Signal</keyword>
<feature type="compositionally biased region" description="Low complexity" evidence="8">
    <location>
        <begin position="582"/>
        <end position="599"/>
    </location>
</feature>
<keyword evidence="3 7" id="KW-0479">Metal-binding</keyword>
<dbReference type="PROSITE" id="PS51007">
    <property type="entry name" value="CYTC"/>
    <property type="match status" value="1"/>
</dbReference>
<dbReference type="PANTHER" id="PTHR19848">
    <property type="entry name" value="WD40 REPEAT PROTEIN"/>
    <property type="match status" value="1"/>
</dbReference>
<dbReference type="KEGG" id="tpla:ElP_59830"/>
<dbReference type="EMBL" id="CP036426">
    <property type="protein sequence ID" value="QDV38035.1"/>
    <property type="molecule type" value="Genomic_DNA"/>
</dbReference>
<dbReference type="PROSITE" id="PS00678">
    <property type="entry name" value="WD_REPEATS_1"/>
    <property type="match status" value="2"/>
</dbReference>
<evidence type="ECO:0000256" key="5">
    <source>
        <dbReference type="ARBA" id="ARBA00023004"/>
    </source>
</evidence>
<organism evidence="11 12">
    <name type="scientific">Tautonia plasticadhaerens</name>
    <dbReference type="NCBI Taxonomy" id="2527974"/>
    <lineage>
        <taxon>Bacteria</taxon>
        <taxon>Pseudomonadati</taxon>
        <taxon>Planctomycetota</taxon>
        <taxon>Planctomycetia</taxon>
        <taxon>Isosphaerales</taxon>
        <taxon>Isosphaeraceae</taxon>
        <taxon>Tautonia</taxon>
    </lineage>
</organism>
<dbReference type="PROSITE" id="PS50294">
    <property type="entry name" value="WD_REPEATS_REGION"/>
    <property type="match status" value="2"/>
</dbReference>